<dbReference type="PANTHER" id="PTHR11808:SF90">
    <property type="entry name" value="CYSTATHIONINE GAMMA-SYNTHASE"/>
    <property type="match status" value="1"/>
</dbReference>
<dbReference type="FunFam" id="3.40.640.10:FF:000009">
    <property type="entry name" value="Cystathionine gamma-synthase homolog"/>
    <property type="match status" value="1"/>
</dbReference>
<dbReference type="GO" id="GO:0008483">
    <property type="term" value="F:transaminase activity"/>
    <property type="evidence" value="ECO:0007669"/>
    <property type="project" value="UniProtKB-KW"/>
</dbReference>
<evidence type="ECO:0000256" key="3">
    <source>
        <dbReference type="ARBA" id="ARBA00022898"/>
    </source>
</evidence>
<keyword evidence="6" id="KW-0032">Aminotransferase</keyword>
<dbReference type="PROSITE" id="PS00868">
    <property type="entry name" value="CYS_MET_METAB_PP"/>
    <property type="match status" value="1"/>
</dbReference>
<evidence type="ECO:0000313" key="6">
    <source>
        <dbReference type="EMBL" id="QQA00684.1"/>
    </source>
</evidence>
<sequence>MSDSSKFVSGSHAGSPEPARIPCESAESFCVHGYTPVEEKTGAVATPIYLSTTFAHPELGISTGYDYGRCLNPTRFELEQTVAALEHCHYALGFSSGMTALSAVLKYFSPGDEIIVSDDLYGGTYRIFEIYKRFGIKAVYTDTSNLREVKKNINPKTRAIFIETPSNPTMKVTSIKDCADLIHANSGILIADNTFLSPYLQTPKDFGADVIIHSGTKFLSGHHDVLCGFLIYDKKEFDDLFRFIQISEGGVLSPFDAFLVLRGIKTLAVRIEKAQKNAEKITDFLCKNTNVKKVYYPSLLPAEQKQIYKSQARGYGAMISFTVESPQKVSDFLKKLKFILFAESLGGVQTLVTYPASQTHNFIPKEMREKTGVTDTLLRLSVGIENADELIADIKQAL</sequence>
<dbReference type="Pfam" id="PF01053">
    <property type="entry name" value="Cys_Met_Meta_PP"/>
    <property type="match status" value="1"/>
</dbReference>
<evidence type="ECO:0000256" key="1">
    <source>
        <dbReference type="ARBA" id="ARBA00001933"/>
    </source>
</evidence>
<dbReference type="EMBL" id="CP064936">
    <property type="protein sequence ID" value="QQA00684.1"/>
    <property type="molecule type" value="Genomic_DNA"/>
</dbReference>
<proteinExistence type="inferred from homology"/>
<evidence type="ECO:0000256" key="2">
    <source>
        <dbReference type="ARBA" id="ARBA00009077"/>
    </source>
</evidence>
<keyword evidence="6" id="KW-0808">Transferase</keyword>
<dbReference type="PIRSF" id="PIRSF001434">
    <property type="entry name" value="CGS"/>
    <property type="match status" value="1"/>
</dbReference>
<dbReference type="RefSeq" id="WP_198442391.1">
    <property type="nucleotide sequence ID" value="NZ_CBCSHE010000008.1"/>
</dbReference>
<dbReference type="InterPro" id="IPR015421">
    <property type="entry name" value="PyrdxlP-dep_Trfase_major"/>
</dbReference>
<dbReference type="CDD" id="cd00614">
    <property type="entry name" value="CGS_like"/>
    <property type="match status" value="1"/>
</dbReference>
<evidence type="ECO:0000313" key="7">
    <source>
        <dbReference type="Proteomes" id="UP000595224"/>
    </source>
</evidence>
<evidence type="ECO:0000256" key="4">
    <source>
        <dbReference type="PIRSR" id="PIRSR001434-2"/>
    </source>
</evidence>
<organism evidence="6 7">
    <name type="scientific">Treponema peruense</name>
    <dbReference type="NCBI Taxonomy" id="2787628"/>
    <lineage>
        <taxon>Bacteria</taxon>
        <taxon>Pseudomonadati</taxon>
        <taxon>Spirochaetota</taxon>
        <taxon>Spirochaetia</taxon>
        <taxon>Spirochaetales</taxon>
        <taxon>Treponemataceae</taxon>
        <taxon>Treponema</taxon>
    </lineage>
</organism>
<feature type="modified residue" description="N6-(pyridoxal phosphate)lysine" evidence="4">
    <location>
        <position position="217"/>
    </location>
</feature>
<dbReference type="Proteomes" id="UP000595224">
    <property type="component" value="Chromosome"/>
</dbReference>
<reference evidence="6 7" key="1">
    <citation type="submission" date="2020-11" db="EMBL/GenBank/DDBJ databases">
        <title>Treponema Peruensis nv. sp., first commensal Treponema isolated from human feces.</title>
        <authorList>
            <person name="Belkhou C."/>
            <person name="Raes J."/>
        </authorList>
    </citation>
    <scope>NUCLEOTIDE SEQUENCE [LARGE SCALE GENOMIC DNA]</scope>
    <source>
        <strain evidence="6 7">RCC2812</strain>
    </source>
</reference>
<dbReference type="InterPro" id="IPR000277">
    <property type="entry name" value="Cys/Met-Metab_PyrdxlP-dep_enz"/>
</dbReference>
<dbReference type="GO" id="GO:0005737">
    <property type="term" value="C:cytoplasm"/>
    <property type="evidence" value="ECO:0007669"/>
    <property type="project" value="TreeGrafter"/>
</dbReference>
<dbReference type="KEGG" id="tper:IWA51_10545"/>
<dbReference type="InterPro" id="IPR015424">
    <property type="entry name" value="PyrdxlP-dep_Trfase"/>
</dbReference>
<comment type="similarity">
    <text evidence="2 5">Belongs to the trans-sulfuration enzymes family.</text>
</comment>
<dbReference type="InterPro" id="IPR054542">
    <property type="entry name" value="Cys_met_metab_PP"/>
</dbReference>
<dbReference type="Gene3D" id="3.40.640.10">
    <property type="entry name" value="Type I PLP-dependent aspartate aminotransferase-like (Major domain)"/>
    <property type="match status" value="1"/>
</dbReference>
<keyword evidence="3 4" id="KW-0663">Pyridoxal phosphate</keyword>
<keyword evidence="7" id="KW-1185">Reference proteome</keyword>
<comment type="cofactor">
    <cofactor evidence="1 5">
        <name>pyridoxal 5'-phosphate</name>
        <dbReference type="ChEBI" id="CHEBI:597326"/>
    </cofactor>
</comment>
<protein>
    <submittedName>
        <fullName evidence="6">Aminotransferase class I/II-fold pyridoxal phosphate-dependent enzyme</fullName>
    </submittedName>
</protein>
<dbReference type="Gene3D" id="3.90.1150.10">
    <property type="entry name" value="Aspartate Aminotransferase, domain 1"/>
    <property type="match status" value="1"/>
</dbReference>
<dbReference type="PANTHER" id="PTHR11808">
    <property type="entry name" value="TRANS-SULFURATION ENZYME FAMILY MEMBER"/>
    <property type="match status" value="1"/>
</dbReference>
<dbReference type="AlphaFoldDB" id="A0A7T3V503"/>
<accession>A0A7T3V503</accession>
<dbReference type="GO" id="GO:0030170">
    <property type="term" value="F:pyridoxal phosphate binding"/>
    <property type="evidence" value="ECO:0007669"/>
    <property type="project" value="InterPro"/>
</dbReference>
<evidence type="ECO:0000256" key="5">
    <source>
        <dbReference type="RuleBase" id="RU362118"/>
    </source>
</evidence>
<dbReference type="InterPro" id="IPR015422">
    <property type="entry name" value="PyrdxlP-dep_Trfase_small"/>
</dbReference>
<gene>
    <name evidence="6" type="ORF">IWA51_10545</name>
</gene>
<name>A0A7T3V503_9SPIR</name>
<dbReference type="SUPFAM" id="SSF53383">
    <property type="entry name" value="PLP-dependent transferases"/>
    <property type="match status" value="1"/>
</dbReference>
<dbReference type="GO" id="GO:0009086">
    <property type="term" value="P:methionine biosynthetic process"/>
    <property type="evidence" value="ECO:0007669"/>
    <property type="project" value="UniProtKB-ARBA"/>
</dbReference>
<dbReference type="GO" id="GO:0016846">
    <property type="term" value="F:carbon-sulfur lyase activity"/>
    <property type="evidence" value="ECO:0007669"/>
    <property type="project" value="TreeGrafter"/>
</dbReference>
<dbReference type="GO" id="GO:0019346">
    <property type="term" value="P:transsulfuration"/>
    <property type="evidence" value="ECO:0007669"/>
    <property type="project" value="InterPro"/>
</dbReference>
<dbReference type="FunFam" id="3.90.1150.10:FF:000033">
    <property type="entry name" value="Cystathionine gamma-synthase"/>
    <property type="match status" value="1"/>
</dbReference>